<dbReference type="SUPFAM" id="SSF53167">
    <property type="entry name" value="Purine and uridine phosphorylases"/>
    <property type="match status" value="1"/>
</dbReference>
<proteinExistence type="predicted"/>
<name>A0A8H5Q2A4_9HYPO</name>
<organism evidence="1 2">
    <name type="scientific">Fusarium pseudoanthophilum</name>
    <dbReference type="NCBI Taxonomy" id="48495"/>
    <lineage>
        <taxon>Eukaryota</taxon>
        <taxon>Fungi</taxon>
        <taxon>Dikarya</taxon>
        <taxon>Ascomycota</taxon>
        <taxon>Pezizomycotina</taxon>
        <taxon>Sordariomycetes</taxon>
        <taxon>Hypocreomycetidae</taxon>
        <taxon>Hypocreales</taxon>
        <taxon>Nectriaceae</taxon>
        <taxon>Fusarium</taxon>
        <taxon>Fusarium fujikuroi species complex</taxon>
    </lineage>
</organism>
<dbReference type="Proteomes" id="UP000544095">
    <property type="component" value="Unassembled WGS sequence"/>
</dbReference>
<keyword evidence="2" id="KW-1185">Reference proteome</keyword>
<evidence type="ECO:0000313" key="1">
    <source>
        <dbReference type="EMBL" id="KAF5608155.1"/>
    </source>
</evidence>
<dbReference type="EMBL" id="JAAOAR010000031">
    <property type="protein sequence ID" value="KAF5608155.1"/>
    <property type="molecule type" value="Genomic_DNA"/>
</dbReference>
<evidence type="ECO:0000313" key="2">
    <source>
        <dbReference type="Proteomes" id="UP000544095"/>
    </source>
</evidence>
<dbReference type="InterPro" id="IPR053137">
    <property type="entry name" value="NLR-like"/>
</dbReference>
<dbReference type="GO" id="GO:0009116">
    <property type="term" value="P:nucleoside metabolic process"/>
    <property type="evidence" value="ECO:0007669"/>
    <property type="project" value="InterPro"/>
</dbReference>
<reference evidence="1 2" key="1">
    <citation type="submission" date="2020-05" db="EMBL/GenBank/DDBJ databases">
        <title>Identification and distribution of gene clusters putatively required for synthesis of sphingolipid metabolism inhibitors in phylogenetically diverse species of the filamentous fungus Fusarium.</title>
        <authorList>
            <person name="Kim H.-S."/>
            <person name="Busman M."/>
            <person name="Brown D.W."/>
            <person name="Divon H."/>
            <person name="Uhlig S."/>
            <person name="Proctor R.H."/>
        </authorList>
    </citation>
    <scope>NUCLEOTIDE SEQUENCE [LARGE SCALE GENOMIC DNA]</scope>
    <source>
        <strain evidence="1 2">NRRL 25211</strain>
    </source>
</reference>
<dbReference type="InterPro" id="IPR035994">
    <property type="entry name" value="Nucleoside_phosphorylase_sf"/>
</dbReference>
<protein>
    <submittedName>
        <fullName evidence="1">Uncharacterized protein</fullName>
    </submittedName>
</protein>
<dbReference type="PANTHER" id="PTHR46082">
    <property type="entry name" value="ATP/GTP-BINDING PROTEIN-RELATED"/>
    <property type="match status" value="1"/>
</dbReference>
<dbReference type="Gene3D" id="3.40.50.1580">
    <property type="entry name" value="Nucleoside phosphorylase domain"/>
    <property type="match status" value="1"/>
</dbReference>
<dbReference type="GO" id="GO:0003824">
    <property type="term" value="F:catalytic activity"/>
    <property type="evidence" value="ECO:0007669"/>
    <property type="project" value="InterPro"/>
</dbReference>
<comment type="caution">
    <text evidence="1">The sequence shown here is derived from an EMBL/GenBank/DDBJ whole genome shotgun (WGS) entry which is preliminary data.</text>
</comment>
<dbReference type="AlphaFoldDB" id="A0A8H5Q2A4"/>
<gene>
    <name evidence="1" type="ORF">FPANT_580</name>
</gene>
<sequence length="250" mass="28157">MDEDASFMRREGDPNMYRLGRIGPHYVVINRPRFGQSGQLTASQIVNGMKSTFHGMRFWLLVSIGGGAPSQKVDIRLGDAVLGMSVLPDKKGKEKDNTFKITGKAKEPPVELLDVITELKHKLDHELWLGQILDNVLRRQLASQPDSQDALRRNYRRPSNDHLWKSDYIHGDNDCDCLHQPPNDTSRSIHRVQRDIEQLIQTHCGIVGSADQVMKNATKRDMLAREEDIICFEMEATAAMEAAAGNQADP</sequence>
<accession>A0A8H5Q2A4</accession>
<dbReference type="PANTHER" id="PTHR46082:SF6">
    <property type="entry name" value="AAA+ ATPASE DOMAIN-CONTAINING PROTEIN-RELATED"/>
    <property type="match status" value="1"/>
</dbReference>